<proteinExistence type="predicted"/>
<keyword evidence="1" id="KW-0812">Transmembrane</keyword>
<accession>A0A364K9Q8</accession>
<reference evidence="2 3" key="1">
    <citation type="submission" date="2018-06" db="EMBL/GenBank/DDBJ databases">
        <title>Thermoflavimicrobium daqus sp. nov., a thermophilic microbe isolated from Moutai-flavour Daqu.</title>
        <authorList>
            <person name="Wang X."/>
            <person name="Zhou H."/>
        </authorList>
    </citation>
    <scope>NUCLEOTIDE SEQUENCE [LARGE SCALE GENOMIC DNA]</scope>
    <source>
        <strain evidence="2 3">FBKL4.011</strain>
    </source>
</reference>
<feature type="transmembrane region" description="Helical" evidence="1">
    <location>
        <begin position="71"/>
        <end position="88"/>
    </location>
</feature>
<dbReference type="RefSeq" id="WP_113657636.1">
    <property type="nucleotide sequence ID" value="NZ_KZ845663.1"/>
</dbReference>
<feature type="transmembrane region" description="Helical" evidence="1">
    <location>
        <begin position="36"/>
        <end position="65"/>
    </location>
</feature>
<dbReference type="AlphaFoldDB" id="A0A364K9Q8"/>
<dbReference type="Proteomes" id="UP000251213">
    <property type="component" value="Unassembled WGS sequence"/>
</dbReference>
<keyword evidence="1" id="KW-0472">Membrane</keyword>
<dbReference type="OrthoDB" id="9920346at2"/>
<name>A0A364K9Q8_9BACL</name>
<evidence type="ECO:0000313" key="2">
    <source>
        <dbReference type="EMBL" id="RAL27031.1"/>
    </source>
</evidence>
<dbReference type="EMBL" id="QJKK01000001">
    <property type="protein sequence ID" value="RAL27031.1"/>
    <property type="molecule type" value="Genomic_DNA"/>
</dbReference>
<sequence length="94" mass="10556">MVRSIFGFFKAFFPIIELALPAFVLGNLFGSSATAIVIFICLLVFNYLYSITISIAWAVMIFFYVSAISNLLFGVIAGLLVGGIRYLLRKYLKW</sequence>
<gene>
    <name evidence="2" type="ORF">DL897_03060</name>
</gene>
<keyword evidence="1" id="KW-1133">Transmembrane helix</keyword>
<comment type="caution">
    <text evidence="2">The sequence shown here is derived from an EMBL/GenBank/DDBJ whole genome shotgun (WGS) entry which is preliminary data.</text>
</comment>
<feature type="transmembrane region" description="Helical" evidence="1">
    <location>
        <begin position="6"/>
        <end position="29"/>
    </location>
</feature>
<evidence type="ECO:0000313" key="3">
    <source>
        <dbReference type="Proteomes" id="UP000251213"/>
    </source>
</evidence>
<protein>
    <submittedName>
        <fullName evidence="2">Uncharacterized protein</fullName>
    </submittedName>
</protein>
<keyword evidence="3" id="KW-1185">Reference proteome</keyword>
<organism evidence="2 3">
    <name type="scientific">Thermoflavimicrobium daqui</name>
    <dbReference type="NCBI Taxonomy" id="2137476"/>
    <lineage>
        <taxon>Bacteria</taxon>
        <taxon>Bacillati</taxon>
        <taxon>Bacillota</taxon>
        <taxon>Bacilli</taxon>
        <taxon>Bacillales</taxon>
        <taxon>Thermoactinomycetaceae</taxon>
        <taxon>Thermoflavimicrobium</taxon>
    </lineage>
</organism>
<reference evidence="2 3" key="2">
    <citation type="submission" date="2018-06" db="EMBL/GenBank/DDBJ databases">
        <authorList>
            <person name="Zhirakovskaya E."/>
        </authorList>
    </citation>
    <scope>NUCLEOTIDE SEQUENCE [LARGE SCALE GENOMIC DNA]</scope>
    <source>
        <strain evidence="2 3">FBKL4.011</strain>
    </source>
</reference>
<evidence type="ECO:0000256" key="1">
    <source>
        <dbReference type="SAM" id="Phobius"/>
    </source>
</evidence>